<keyword evidence="9" id="KW-0175">Coiled coil</keyword>
<evidence type="ECO:0000256" key="2">
    <source>
        <dbReference type="ARBA" id="ARBA00004236"/>
    </source>
</evidence>
<dbReference type="Proteomes" id="UP000199592">
    <property type="component" value="Unassembled WGS sequence"/>
</dbReference>
<sequence length="266" mass="29315">MDVKEYIASGILELYVAGTLSPEENLEVQHYALQYPEIQQEIEAIEKAILALTKTASPKMPKNSFAKIKAEIEDVIPFTPEATKRKDTSSWSTYLGWAASILLAVGLFWMYSENSKLKSEIELTNQENQGLQNILSDTQEEISIKENLLQQLRDKNVTVIALGGQAVSPTSYAKAYWNKEESKVIIDAQGLPEPPDGFTYQVWSLKLDPLTPTSIGLLADFAAMDSKLFTLDNANESEAFGITLEPEGGSESPTLEQLYTLGAVGS</sequence>
<reference evidence="13" key="1">
    <citation type="submission" date="2016-10" db="EMBL/GenBank/DDBJ databases">
        <authorList>
            <person name="Varghese N."/>
            <person name="Submissions S."/>
        </authorList>
    </citation>
    <scope>NUCLEOTIDE SEQUENCE [LARGE SCALE GENOMIC DNA]</scope>
    <source>
        <strain evidence="13">DSM 25030</strain>
    </source>
</reference>
<evidence type="ECO:0000256" key="5">
    <source>
        <dbReference type="ARBA" id="ARBA00022989"/>
    </source>
</evidence>
<evidence type="ECO:0000256" key="9">
    <source>
        <dbReference type="SAM" id="Coils"/>
    </source>
</evidence>
<dbReference type="Gene3D" id="1.10.10.1320">
    <property type="entry name" value="Anti-sigma factor, zinc-finger domain"/>
    <property type="match status" value="1"/>
</dbReference>
<organism evidence="12 13">
    <name type="scientific">Flagellimonas zhangzhouensis</name>
    <dbReference type="NCBI Taxonomy" id="1073328"/>
    <lineage>
        <taxon>Bacteria</taxon>
        <taxon>Pseudomonadati</taxon>
        <taxon>Bacteroidota</taxon>
        <taxon>Flavobacteriia</taxon>
        <taxon>Flavobacteriales</taxon>
        <taxon>Flavobacteriaceae</taxon>
        <taxon>Flagellimonas</taxon>
    </lineage>
</organism>
<evidence type="ECO:0000256" key="8">
    <source>
        <dbReference type="ARBA" id="ARBA00030803"/>
    </source>
</evidence>
<keyword evidence="5 10" id="KW-1133">Transmembrane helix</keyword>
<feature type="transmembrane region" description="Helical" evidence="10">
    <location>
        <begin position="94"/>
        <end position="111"/>
    </location>
</feature>
<keyword evidence="4 10" id="KW-0812">Transmembrane</keyword>
<keyword evidence="6 10" id="KW-0472">Membrane</keyword>
<feature type="coiled-coil region" evidence="9">
    <location>
        <begin position="114"/>
        <end position="155"/>
    </location>
</feature>
<dbReference type="Pfam" id="PF10099">
    <property type="entry name" value="RskA_C"/>
    <property type="match status" value="1"/>
</dbReference>
<keyword evidence="13" id="KW-1185">Reference proteome</keyword>
<accession>A0A1H2RN96</accession>
<dbReference type="STRING" id="1073328.SAMN05216294_2060"/>
<dbReference type="GO" id="GO:0006417">
    <property type="term" value="P:regulation of translation"/>
    <property type="evidence" value="ECO:0007669"/>
    <property type="project" value="TreeGrafter"/>
</dbReference>
<evidence type="ECO:0000256" key="4">
    <source>
        <dbReference type="ARBA" id="ARBA00022692"/>
    </source>
</evidence>
<proteinExistence type="predicted"/>
<keyword evidence="3" id="KW-1003">Cell membrane</keyword>
<evidence type="ECO:0000256" key="3">
    <source>
        <dbReference type="ARBA" id="ARBA00022475"/>
    </source>
</evidence>
<evidence type="ECO:0000259" key="11">
    <source>
        <dbReference type="Pfam" id="PF10099"/>
    </source>
</evidence>
<dbReference type="GO" id="GO:0016989">
    <property type="term" value="F:sigma factor antagonist activity"/>
    <property type="evidence" value="ECO:0007669"/>
    <property type="project" value="TreeGrafter"/>
</dbReference>
<comment type="subcellular location">
    <subcellularLocation>
        <location evidence="2">Cell membrane</location>
    </subcellularLocation>
    <subcellularLocation>
        <location evidence="1">Membrane</location>
        <topology evidence="1">Single-pass membrane protein</topology>
    </subcellularLocation>
</comment>
<dbReference type="RefSeq" id="WP_090295072.1">
    <property type="nucleotide sequence ID" value="NZ_FNKI01000002.1"/>
</dbReference>
<dbReference type="InterPro" id="IPR018764">
    <property type="entry name" value="RskA_C"/>
</dbReference>
<dbReference type="OrthoDB" id="1420916at2"/>
<dbReference type="InterPro" id="IPR041916">
    <property type="entry name" value="Anti_sigma_zinc_sf"/>
</dbReference>
<evidence type="ECO:0000313" key="13">
    <source>
        <dbReference type="Proteomes" id="UP000199592"/>
    </source>
</evidence>
<dbReference type="GO" id="GO:0005886">
    <property type="term" value="C:plasma membrane"/>
    <property type="evidence" value="ECO:0007669"/>
    <property type="project" value="UniProtKB-SubCell"/>
</dbReference>
<feature type="domain" description="Anti-sigma K factor RskA C-terminal" evidence="11">
    <location>
        <begin position="98"/>
        <end position="254"/>
    </location>
</feature>
<name>A0A1H2RN96_9FLAO</name>
<evidence type="ECO:0000256" key="6">
    <source>
        <dbReference type="ARBA" id="ARBA00023136"/>
    </source>
</evidence>
<evidence type="ECO:0000256" key="1">
    <source>
        <dbReference type="ARBA" id="ARBA00004167"/>
    </source>
</evidence>
<dbReference type="PANTHER" id="PTHR37461:SF1">
    <property type="entry name" value="ANTI-SIGMA-K FACTOR RSKA"/>
    <property type="match status" value="1"/>
</dbReference>
<evidence type="ECO:0000256" key="10">
    <source>
        <dbReference type="SAM" id="Phobius"/>
    </source>
</evidence>
<evidence type="ECO:0000313" key="12">
    <source>
        <dbReference type="EMBL" id="SDW20234.1"/>
    </source>
</evidence>
<evidence type="ECO:0000256" key="7">
    <source>
        <dbReference type="ARBA" id="ARBA00029829"/>
    </source>
</evidence>
<dbReference type="PANTHER" id="PTHR37461">
    <property type="entry name" value="ANTI-SIGMA-K FACTOR RSKA"/>
    <property type="match status" value="1"/>
</dbReference>
<gene>
    <name evidence="12" type="ORF">SAMN04487892_0708</name>
</gene>
<dbReference type="InterPro" id="IPR051474">
    <property type="entry name" value="Anti-sigma-K/W_factor"/>
</dbReference>
<dbReference type="EMBL" id="FNMY01000001">
    <property type="protein sequence ID" value="SDW20234.1"/>
    <property type="molecule type" value="Genomic_DNA"/>
</dbReference>
<dbReference type="AlphaFoldDB" id="A0A1H2RN96"/>
<protein>
    <recommendedName>
        <fullName evidence="8">Regulator of SigK</fullName>
    </recommendedName>
    <alternativeName>
        <fullName evidence="7">Sigma-K anti-sigma factor RskA</fullName>
    </alternativeName>
</protein>